<dbReference type="PROSITE" id="PS00197">
    <property type="entry name" value="2FE2S_FER_1"/>
    <property type="match status" value="1"/>
</dbReference>
<dbReference type="InterPro" id="IPR004489">
    <property type="entry name" value="Succ_DH/fum_Rdtase_Fe-S"/>
</dbReference>
<dbReference type="GO" id="GO:0009055">
    <property type="term" value="F:electron transfer activity"/>
    <property type="evidence" value="ECO:0007669"/>
    <property type="project" value="InterPro"/>
</dbReference>
<sequence length="100" mass="11062">MKVILTVKRYRDGAQYEQKYTVDADSNTTILDLLIKVRDDLDGSLAFRYACRMGICGACMVKINGTPRLACATKISDLGTNAVYVEPLTDKVVKDLIAEL</sequence>
<dbReference type="PANTHER" id="PTHR11921:SF29">
    <property type="entry name" value="SUCCINATE DEHYDROGENASE [UBIQUINONE] IRON-SULFUR SUBUNIT, MITOCHONDRIAL"/>
    <property type="match status" value="1"/>
</dbReference>
<dbReference type="Gene3D" id="3.10.20.30">
    <property type="match status" value="1"/>
</dbReference>
<dbReference type="GO" id="GO:0051537">
    <property type="term" value="F:2 iron, 2 sulfur cluster binding"/>
    <property type="evidence" value="ECO:0007669"/>
    <property type="project" value="InterPro"/>
</dbReference>
<gene>
    <name evidence="3" type="primary">frdB</name>
</gene>
<dbReference type="Pfam" id="PF13085">
    <property type="entry name" value="Fer2_3"/>
    <property type="match status" value="1"/>
</dbReference>
<protein>
    <submittedName>
        <fullName evidence="3">Putative fumarate reductase Fe-S protein subunit B, succinate dehydrogenase/fumarate reductase Fe-S</fullName>
        <ecNumber evidence="3">1.3.99.1</ecNumber>
    </submittedName>
</protein>
<proteinExistence type="predicted"/>
<dbReference type="InterPro" id="IPR001041">
    <property type="entry name" value="2Fe-2S_ferredoxin-type"/>
</dbReference>
<dbReference type="NCBIfam" id="TIGR00384">
    <property type="entry name" value="dhsB"/>
    <property type="match status" value="1"/>
</dbReference>
<dbReference type="EMBL" id="AJ621279">
    <property type="protein sequence ID" value="CAF18460.1"/>
    <property type="molecule type" value="Genomic_DNA"/>
</dbReference>
<dbReference type="InterPro" id="IPR012675">
    <property type="entry name" value="Beta-grasp_dom_sf"/>
</dbReference>
<dbReference type="InterPro" id="IPR050573">
    <property type="entry name" value="SDH/FRD_Iron-Sulfur"/>
</dbReference>
<dbReference type="InterPro" id="IPR025192">
    <property type="entry name" value="Succ_DH/fum_Rdtase_N"/>
</dbReference>
<dbReference type="SUPFAM" id="SSF54292">
    <property type="entry name" value="2Fe-2S ferredoxin-like"/>
    <property type="match status" value="1"/>
</dbReference>
<dbReference type="PANTHER" id="PTHR11921">
    <property type="entry name" value="SUCCINATE DEHYDROGENASE IRON-SULFUR PROTEIN"/>
    <property type="match status" value="1"/>
</dbReference>
<evidence type="ECO:0000259" key="2">
    <source>
        <dbReference type="PROSITE" id="PS51085"/>
    </source>
</evidence>
<dbReference type="GO" id="GO:0006099">
    <property type="term" value="P:tricarboxylic acid cycle"/>
    <property type="evidence" value="ECO:0007669"/>
    <property type="project" value="InterPro"/>
</dbReference>
<reference evidence="3" key="1">
    <citation type="journal article" date="2004" name="J. Bacteriol.">
        <title>Reconstruction of the central carbohydrate metabolism of Thermoproteus tenax using genomic and biochemical data.</title>
        <authorList>
            <person name="Siebers B."/>
            <person name="Tjaden B."/>
            <person name="Michalke K."/>
            <person name="Doerr C."/>
            <person name="Ahmed H."/>
            <person name="Zaparty M."/>
            <person name="Gordon P."/>
            <person name="Sensen C.W."/>
            <person name="Zibat A."/>
            <person name="Klenk H.P."/>
            <person name="Schuster S.C."/>
            <person name="Hensel R."/>
        </authorList>
    </citation>
    <scope>NUCLEOTIDE SEQUENCE</scope>
</reference>
<organism evidence="3">
    <name type="scientific">Thermoproteus tenax</name>
    <dbReference type="NCBI Taxonomy" id="2271"/>
    <lineage>
        <taxon>Archaea</taxon>
        <taxon>Thermoproteota</taxon>
        <taxon>Thermoprotei</taxon>
        <taxon>Thermoproteales</taxon>
        <taxon>Thermoproteaceae</taxon>
        <taxon>Thermoproteus</taxon>
    </lineage>
</organism>
<dbReference type="GO" id="GO:0022904">
    <property type="term" value="P:respiratory electron transport chain"/>
    <property type="evidence" value="ECO:0007669"/>
    <property type="project" value="TreeGrafter"/>
</dbReference>
<keyword evidence="3" id="KW-0560">Oxidoreductase</keyword>
<name>Q704D4_THETE</name>
<accession>Q704D4</accession>
<dbReference type="GO" id="GO:0016491">
    <property type="term" value="F:oxidoreductase activity"/>
    <property type="evidence" value="ECO:0007669"/>
    <property type="project" value="UniProtKB-KW"/>
</dbReference>
<dbReference type="InterPro" id="IPR006058">
    <property type="entry name" value="2Fe2S_fd_BS"/>
</dbReference>
<dbReference type="PROSITE" id="PS51085">
    <property type="entry name" value="2FE2S_FER_2"/>
    <property type="match status" value="1"/>
</dbReference>
<dbReference type="CDD" id="cd00207">
    <property type="entry name" value="fer2"/>
    <property type="match status" value="1"/>
</dbReference>
<evidence type="ECO:0000256" key="1">
    <source>
        <dbReference type="ARBA" id="ARBA00005163"/>
    </source>
</evidence>
<feature type="domain" description="2Fe-2S ferredoxin-type" evidence="2">
    <location>
        <begin position="1"/>
        <end position="91"/>
    </location>
</feature>
<dbReference type="EC" id="1.3.99.1" evidence="3"/>
<dbReference type="InterPro" id="IPR036010">
    <property type="entry name" value="2Fe-2S_ferredoxin-like_sf"/>
</dbReference>
<evidence type="ECO:0000313" key="3">
    <source>
        <dbReference type="EMBL" id="CAF18460.1"/>
    </source>
</evidence>
<comment type="pathway">
    <text evidence="1">Carbohydrate metabolism; tricarboxylic acid cycle.</text>
</comment>
<dbReference type="AlphaFoldDB" id="Q704D4"/>